<dbReference type="InterPro" id="IPR020011">
    <property type="entry name" value="FimV_C"/>
</dbReference>
<feature type="region of interest" description="Disordered" evidence="2">
    <location>
        <begin position="146"/>
        <end position="188"/>
    </location>
</feature>
<dbReference type="InterPro" id="IPR038440">
    <property type="entry name" value="FimV_C_sf"/>
</dbReference>
<keyword evidence="1" id="KW-0175">Coiled coil</keyword>
<keyword evidence="5" id="KW-1185">Reference proteome</keyword>
<gene>
    <name evidence="4" type="ORF">GP2143_04760</name>
</gene>
<accession>A0YB02</accession>
<dbReference type="NCBIfam" id="TIGR03504">
    <property type="entry name" value="FimV_Cterm"/>
    <property type="match status" value="1"/>
</dbReference>
<comment type="caution">
    <text evidence="4">The sequence shown here is derived from an EMBL/GenBank/DDBJ whole genome shotgun (WGS) entry which is preliminary data.</text>
</comment>
<dbReference type="InterPro" id="IPR057840">
    <property type="entry name" value="FimV_N"/>
</dbReference>
<evidence type="ECO:0000313" key="5">
    <source>
        <dbReference type="Proteomes" id="UP000004931"/>
    </source>
</evidence>
<dbReference type="CDD" id="cd00118">
    <property type="entry name" value="LysM"/>
    <property type="match status" value="1"/>
</dbReference>
<feature type="compositionally biased region" description="Low complexity" evidence="2">
    <location>
        <begin position="146"/>
        <end position="158"/>
    </location>
</feature>
<dbReference type="Proteomes" id="UP000004931">
    <property type="component" value="Unassembled WGS sequence"/>
</dbReference>
<dbReference type="AlphaFoldDB" id="A0YB02"/>
<dbReference type="InterPro" id="IPR036779">
    <property type="entry name" value="LysM_dom_sf"/>
</dbReference>
<dbReference type="Pfam" id="PF25800">
    <property type="entry name" value="FimV_N"/>
    <property type="match status" value="1"/>
</dbReference>
<dbReference type="NCBIfam" id="TIGR03505">
    <property type="entry name" value="FimV_core"/>
    <property type="match status" value="1"/>
</dbReference>
<reference evidence="4 5" key="1">
    <citation type="journal article" date="2010" name="J. Bacteriol.">
        <title>Genome sequence of the oligotrophic marine Gammaproteobacterium HTCC2143, isolated from the Oregon Coast.</title>
        <authorList>
            <person name="Oh H.M."/>
            <person name="Kang I."/>
            <person name="Ferriera S."/>
            <person name="Giovannoni S.J."/>
            <person name="Cho J.C."/>
        </authorList>
    </citation>
    <scope>NUCLEOTIDE SEQUENCE [LARGE SCALE GENOMIC DNA]</scope>
    <source>
        <strain evidence="4 5">HTCC2143</strain>
    </source>
</reference>
<feature type="compositionally biased region" description="Basic and acidic residues" evidence="2">
    <location>
        <begin position="477"/>
        <end position="486"/>
    </location>
</feature>
<feature type="coiled-coil region" evidence="1">
    <location>
        <begin position="323"/>
        <end position="371"/>
    </location>
</feature>
<organism evidence="4 5">
    <name type="scientific">marine gamma proteobacterium HTCC2143</name>
    <dbReference type="NCBI Taxonomy" id="247633"/>
    <lineage>
        <taxon>Bacteria</taxon>
        <taxon>Pseudomonadati</taxon>
        <taxon>Pseudomonadota</taxon>
        <taxon>Gammaproteobacteria</taxon>
        <taxon>Cellvibrionales</taxon>
        <taxon>Spongiibacteraceae</taxon>
        <taxon>BD1-7 clade</taxon>
    </lineage>
</organism>
<dbReference type="eggNOG" id="COG3170">
    <property type="taxonomic scope" value="Bacteria"/>
</dbReference>
<evidence type="ECO:0000259" key="3">
    <source>
        <dbReference type="Pfam" id="PF25800"/>
    </source>
</evidence>
<feature type="region of interest" description="Disordered" evidence="2">
    <location>
        <begin position="301"/>
        <end position="323"/>
    </location>
</feature>
<dbReference type="EMBL" id="AAVT01000002">
    <property type="protein sequence ID" value="EAW31732.1"/>
    <property type="molecule type" value="Genomic_DNA"/>
</dbReference>
<sequence length="954" mass="102151">MIRNKLAAAIAAIGALQAGVVGALGMGDLTLNSALNQPLDAEIRLNNTKDLDRTQVLIKMASPTDFDNAGVSLDYSLTTVKFNVILDGDGGGIIKVTTREPIIEPYLNFLVETRWPTGRMLREYTVLLDLPLFSDSAARPIEQAASGGSAAVQSTGVAPRQSSKAPASVAANVRNDSPRSAPLSSEGEYRVRNNDTLWQIANNNRPGSASVQQTMVGIQKLNPRAFVKGNINRLKSGSVLRLPSLADISVSANQAVSEVASQNRAWRQGDETVIEATGAQLDATDSYEASEIMMSSEPRLSIAAGGSDDRSSAGDGSGLTSGSKALQDDLVAAQESLDKTARENDELQSRLDDMESKVATLQRLLELKDDQLAVMQGNFSEGEQRLNADNVPAKIAGSSENEIMKVVDTSDATAAQVAKEQAQQARKTIVTKPKELSLLDQLLASPLYAGGVGALLLGLLLLVIKRRRNTDDEESERDQLSNRESDAIDTSSDLAEGEASATDIDRPEEEDTAADLIAELEQELTADSNIDDPTVALVEETQDIELETGDPIAEADIYIAYGRFQQAIDLLRSSIDKEPSRSDLHVKLLEVFIETRDKASFGLEFGRLQLLGDRRAFVQVTEMIAGVDDVSAWLDDVEVPDFSDAEIGADFIEEDESNVEQAQIGLATEAEQAISPESEDDLDFSAVFDASSLDGAQENAMVTMESLESSDSASDRIQDDLAADLALGKLEASQSFELDLDDDLNIAALDASDLSDLEAEFGDGEESTGDFSGDEFSLQLESEPADIDSSSAIDVAELELETEFNPDDLDAGFEIDAGVGDASALELDAFALEIDVSTEEDDFELDLGEFELDEEASAEMTGEALVAAGVAAAASPLVSDDSVNSQVDIADEEAGDEDFDFLADTDEVATKLDLARAYIDMGDSEGARDILDEVQQEGSVEQQREAATLIDRIE</sequence>
<dbReference type="InterPro" id="IPR020012">
    <property type="entry name" value="LysM_FimV"/>
</dbReference>
<dbReference type="Gene3D" id="3.10.350.10">
    <property type="entry name" value="LysM domain"/>
    <property type="match status" value="1"/>
</dbReference>
<proteinExistence type="predicted"/>
<dbReference type="STRING" id="247633.GP2143_04760"/>
<feature type="region of interest" description="Disordered" evidence="2">
    <location>
        <begin position="471"/>
        <end position="509"/>
    </location>
</feature>
<protein>
    <submittedName>
        <fullName evidence="4">Peptidoglycan-binding LysM</fullName>
    </submittedName>
</protein>
<evidence type="ECO:0000256" key="1">
    <source>
        <dbReference type="SAM" id="Coils"/>
    </source>
</evidence>
<evidence type="ECO:0000256" key="2">
    <source>
        <dbReference type="SAM" id="MobiDB-lite"/>
    </source>
</evidence>
<evidence type="ECO:0000313" key="4">
    <source>
        <dbReference type="EMBL" id="EAW31732.1"/>
    </source>
</evidence>
<name>A0YB02_9GAMM</name>
<feature type="region of interest" description="Disordered" evidence="2">
    <location>
        <begin position="935"/>
        <end position="954"/>
    </location>
</feature>
<dbReference type="Gene3D" id="1.20.58.2200">
    <property type="match status" value="1"/>
</dbReference>
<feature type="domain" description="FimV N-terminal" evidence="3">
    <location>
        <begin position="24"/>
        <end position="131"/>
    </location>
</feature>
<dbReference type="InterPro" id="IPR018392">
    <property type="entry name" value="LysM"/>
</dbReference>
<dbReference type="OrthoDB" id="5298707at2"/>